<evidence type="ECO:0000256" key="4">
    <source>
        <dbReference type="ARBA" id="ARBA00022691"/>
    </source>
</evidence>
<keyword evidence="2 6" id="KW-0489">Methyltransferase</keyword>
<dbReference type="GO" id="GO:0008168">
    <property type="term" value="F:methyltransferase activity"/>
    <property type="evidence" value="ECO:0007669"/>
    <property type="project" value="UniProtKB-KW"/>
</dbReference>
<comment type="caution">
    <text evidence="7">The sequence shown here is derived from an EMBL/GenBank/DDBJ whole genome shotgun (WGS) entry which is preliminary data.</text>
</comment>
<keyword evidence="4 6" id="KW-0949">S-adenosyl-L-methionine</keyword>
<proteinExistence type="inferred from homology"/>
<name>A0ABT6PQV0_9PSEU</name>
<reference evidence="7 8" key="1">
    <citation type="submission" date="2023-04" db="EMBL/GenBank/DDBJ databases">
        <title>Draft genome sequence of Saccharopolyspora sp. TS4A08 isolated from sweet potato rhizospheric soil.</title>
        <authorList>
            <person name="Suksaard P."/>
            <person name="Duangmal K."/>
        </authorList>
    </citation>
    <scope>NUCLEOTIDE SEQUENCE [LARGE SCALE GENOMIC DNA]</scope>
    <source>
        <strain evidence="7 8">TS4A08</strain>
    </source>
</reference>
<dbReference type="InterPro" id="IPR001525">
    <property type="entry name" value="C5_MeTfrase"/>
</dbReference>
<dbReference type="SUPFAM" id="SSF53335">
    <property type="entry name" value="S-adenosyl-L-methionine-dependent methyltransferases"/>
    <property type="match status" value="1"/>
</dbReference>
<accession>A0ABT6PQV0</accession>
<dbReference type="RefSeq" id="WP_281456135.1">
    <property type="nucleotide sequence ID" value="NZ_JASAOF010000007.1"/>
</dbReference>
<dbReference type="GO" id="GO:0032259">
    <property type="term" value="P:methylation"/>
    <property type="evidence" value="ECO:0007669"/>
    <property type="project" value="UniProtKB-KW"/>
</dbReference>
<dbReference type="InterPro" id="IPR029063">
    <property type="entry name" value="SAM-dependent_MTases_sf"/>
</dbReference>
<evidence type="ECO:0000256" key="5">
    <source>
        <dbReference type="ARBA" id="ARBA00022747"/>
    </source>
</evidence>
<evidence type="ECO:0000313" key="7">
    <source>
        <dbReference type="EMBL" id="MDI2029831.1"/>
    </source>
</evidence>
<dbReference type="InterPro" id="IPR050390">
    <property type="entry name" value="C5-Methyltransferase"/>
</dbReference>
<keyword evidence="8" id="KW-1185">Reference proteome</keyword>
<dbReference type="Gene3D" id="3.40.50.150">
    <property type="entry name" value="Vaccinia Virus protein VP39"/>
    <property type="match status" value="1"/>
</dbReference>
<evidence type="ECO:0000256" key="1">
    <source>
        <dbReference type="ARBA" id="ARBA00011975"/>
    </source>
</evidence>
<evidence type="ECO:0000256" key="3">
    <source>
        <dbReference type="ARBA" id="ARBA00022679"/>
    </source>
</evidence>
<dbReference type="Proteomes" id="UP001237595">
    <property type="component" value="Unassembled WGS sequence"/>
</dbReference>
<evidence type="ECO:0000256" key="6">
    <source>
        <dbReference type="PROSITE-ProRule" id="PRU01016"/>
    </source>
</evidence>
<evidence type="ECO:0000256" key="2">
    <source>
        <dbReference type="ARBA" id="ARBA00022603"/>
    </source>
</evidence>
<sequence length="486" mass="53440">MTLTLTDLFCGAGGSALGAAAVPGIDLRIAANHWQLAVDSHAANFPDAAHDCADISQVDVRRYPSTDLLWASPECTNHSIAQGRKRAAQPDLFGETLPSEAAERSRATMWDVPRFAEYHGYRAIVVENVVDAGKWSMWPAWLHAMSCLGYRHQLVFLNSMHAPTINAPRAPQSRDRLYVVFTKEGDPEPEVQPRPLAWCPGCERDVAAVQVFKNGKPWGRYRSQYVYRCPTPRCHLDVEPYALPASSAIDWSLPGQLIGDRDRPLKAATLRRIEEGLRRYADVPQLVPSGGTWNQAGTPVTDPMRTRTTRETEGLLVPVEGREGKSARPSWEPLRTQTARNETALVVPYYSNGTARPADEPLPTVTTHDRHGLAFVAELRGGGSSARHVSQPLATVTANGNHHGLVQHPTPQPRVQVEDCQFRMLQPSEIQRAMAFRDDYAVLGTRRERVRQLGNAVTPPAAEHLLAAIAQALGHTPTTGTERAAA</sequence>
<dbReference type="Gene3D" id="3.90.120.10">
    <property type="entry name" value="DNA Methylase, subunit A, domain 2"/>
    <property type="match status" value="1"/>
</dbReference>
<feature type="active site" evidence="6">
    <location>
        <position position="75"/>
    </location>
</feature>
<comment type="similarity">
    <text evidence="6">Belongs to the class I-like SAM-binding methyltransferase superfamily. C5-methyltransferase family.</text>
</comment>
<dbReference type="PROSITE" id="PS51679">
    <property type="entry name" value="SAM_MT_C5"/>
    <property type="match status" value="1"/>
</dbReference>
<dbReference type="PANTHER" id="PTHR10629:SF52">
    <property type="entry name" value="DNA (CYTOSINE-5)-METHYLTRANSFERASE 1"/>
    <property type="match status" value="1"/>
</dbReference>
<gene>
    <name evidence="7" type="ORF">QFW96_14465</name>
</gene>
<protein>
    <recommendedName>
        <fullName evidence="1">DNA (cytosine-5-)-methyltransferase</fullName>
        <ecNumber evidence="1">2.1.1.37</ecNumber>
    </recommendedName>
</protein>
<evidence type="ECO:0000313" key="8">
    <source>
        <dbReference type="Proteomes" id="UP001237595"/>
    </source>
</evidence>
<dbReference type="PANTHER" id="PTHR10629">
    <property type="entry name" value="CYTOSINE-SPECIFIC METHYLTRANSFERASE"/>
    <property type="match status" value="1"/>
</dbReference>
<keyword evidence="3 6" id="KW-0808">Transferase</keyword>
<dbReference type="EMBL" id="JASAOF010000007">
    <property type="protein sequence ID" value="MDI2029831.1"/>
    <property type="molecule type" value="Genomic_DNA"/>
</dbReference>
<keyword evidence="5" id="KW-0680">Restriction system</keyword>
<dbReference type="Pfam" id="PF00145">
    <property type="entry name" value="DNA_methylase"/>
    <property type="match status" value="2"/>
</dbReference>
<organism evidence="7 8">
    <name type="scientific">Saccharopolyspora ipomoeae</name>
    <dbReference type="NCBI Taxonomy" id="3042027"/>
    <lineage>
        <taxon>Bacteria</taxon>
        <taxon>Bacillati</taxon>
        <taxon>Actinomycetota</taxon>
        <taxon>Actinomycetes</taxon>
        <taxon>Pseudonocardiales</taxon>
        <taxon>Pseudonocardiaceae</taxon>
        <taxon>Saccharopolyspora</taxon>
    </lineage>
</organism>
<dbReference type="EC" id="2.1.1.37" evidence="1"/>